<dbReference type="PANTHER" id="PTHR10622:SF10">
    <property type="entry name" value="HET DOMAIN-CONTAINING PROTEIN"/>
    <property type="match status" value="1"/>
</dbReference>
<evidence type="ECO:0000259" key="1">
    <source>
        <dbReference type="Pfam" id="PF06985"/>
    </source>
</evidence>
<evidence type="ECO:0000313" key="3">
    <source>
        <dbReference type="Proteomes" id="UP001303889"/>
    </source>
</evidence>
<protein>
    <submittedName>
        <fullName evidence="2">Heterokaryon incompatibility protein-domain-containing protein</fullName>
    </submittedName>
</protein>
<sequence>MRLLNTTTLKLTEFTRDVPPYAILSHTWGDEEVTFQEIGLPERHKKKGFRKIRWCCQQAKRDTLEWAWVDTCCIDKTSSAELSEAINSMYNWYREAQVCYVYLEDVPDLDADLDPGLDSDADDESEAALRWDDRFRPARWFTRGWCLQELIAPGAVEFYSAGWREIGTKLSLCERISKITGIPSNVLLDPDSALEGCCLAQRMSWASARKTSRVEDEAYCLLGIFGVHMPLLYGEGERAFYRLQEEIIRQTEDYSFLLWSEVPPDDRWLAPGHYFRDSVDMVG</sequence>
<reference evidence="2" key="2">
    <citation type="submission" date="2023-05" db="EMBL/GenBank/DDBJ databases">
        <authorList>
            <consortium name="Lawrence Berkeley National Laboratory"/>
            <person name="Steindorff A."/>
            <person name="Hensen N."/>
            <person name="Bonometti L."/>
            <person name="Westerberg I."/>
            <person name="Brannstrom I.O."/>
            <person name="Guillou S."/>
            <person name="Cros-Aarteil S."/>
            <person name="Calhoun S."/>
            <person name="Haridas S."/>
            <person name="Kuo A."/>
            <person name="Mondo S."/>
            <person name="Pangilinan J."/>
            <person name="Riley R."/>
            <person name="Labutti K."/>
            <person name="Andreopoulos B."/>
            <person name="Lipzen A."/>
            <person name="Chen C."/>
            <person name="Yanf M."/>
            <person name="Daum C."/>
            <person name="Ng V."/>
            <person name="Clum A."/>
            <person name="Ohm R."/>
            <person name="Martin F."/>
            <person name="Silar P."/>
            <person name="Natvig D."/>
            <person name="Lalanne C."/>
            <person name="Gautier V."/>
            <person name="Ament-Velasquez S.L."/>
            <person name="Kruys A."/>
            <person name="Hutchinson M.I."/>
            <person name="Powell A.J."/>
            <person name="Barry K."/>
            <person name="Miller A.N."/>
            <person name="Grigoriev I.V."/>
            <person name="Debuchy R."/>
            <person name="Gladieux P."/>
            <person name="Thoren M.H."/>
            <person name="Johannesson H."/>
        </authorList>
    </citation>
    <scope>NUCLEOTIDE SEQUENCE</scope>
    <source>
        <strain evidence="2">CBS 103.79</strain>
    </source>
</reference>
<dbReference type="AlphaFoldDB" id="A0AAN6MJF3"/>
<comment type="caution">
    <text evidence="2">The sequence shown here is derived from an EMBL/GenBank/DDBJ whole genome shotgun (WGS) entry which is preliminary data.</text>
</comment>
<dbReference type="EMBL" id="MU855540">
    <property type="protein sequence ID" value="KAK3902002.1"/>
    <property type="molecule type" value="Genomic_DNA"/>
</dbReference>
<gene>
    <name evidence="2" type="ORF">C8A05DRAFT_44495</name>
</gene>
<dbReference type="Proteomes" id="UP001303889">
    <property type="component" value="Unassembled WGS sequence"/>
</dbReference>
<reference evidence="2" key="1">
    <citation type="journal article" date="2023" name="Mol. Phylogenet. Evol.">
        <title>Genome-scale phylogeny and comparative genomics of the fungal order Sordariales.</title>
        <authorList>
            <person name="Hensen N."/>
            <person name="Bonometti L."/>
            <person name="Westerberg I."/>
            <person name="Brannstrom I.O."/>
            <person name="Guillou S."/>
            <person name="Cros-Aarteil S."/>
            <person name="Calhoun S."/>
            <person name="Haridas S."/>
            <person name="Kuo A."/>
            <person name="Mondo S."/>
            <person name="Pangilinan J."/>
            <person name="Riley R."/>
            <person name="LaButti K."/>
            <person name="Andreopoulos B."/>
            <person name="Lipzen A."/>
            <person name="Chen C."/>
            <person name="Yan M."/>
            <person name="Daum C."/>
            <person name="Ng V."/>
            <person name="Clum A."/>
            <person name="Steindorff A."/>
            <person name="Ohm R.A."/>
            <person name="Martin F."/>
            <person name="Silar P."/>
            <person name="Natvig D.O."/>
            <person name="Lalanne C."/>
            <person name="Gautier V."/>
            <person name="Ament-Velasquez S.L."/>
            <person name="Kruys A."/>
            <person name="Hutchinson M.I."/>
            <person name="Powell A.J."/>
            <person name="Barry K."/>
            <person name="Miller A.N."/>
            <person name="Grigoriev I.V."/>
            <person name="Debuchy R."/>
            <person name="Gladieux P."/>
            <person name="Hiltunen Thoren M."/>
            <person name="Johannesson H."/>
        </authorList>
    </citation>
    <scope>NUCLEOTIDE SEQUENCE</scope>
    <source>
        <strain evidence="2">CBS 103.79</strain>
    </source>
</reference>
<name>A0AAN6MJF3_9PEZI</name>
<dbReference type="Pfam" id="PF06985">
    <property type="entry name" value="HET"/>
    <property type="match status" value="1"/>
</dbReference>
<evidence type="ECO:0000313" key="2">
    <source>
        <dbReference type="EMBL" id="KAK3902002.1"/>
    </source>
</evidence>
<accession>A0AAN6MJF3</accession>
<proteinExistence type="predicted"/>
<organism evidence="2 3">
    <name type="scientific">Staphylotrichum tortipilum</name>
    <dbReference type="NCBI Taxonomy" id="2831512"/>
    <lineage>
        <taxon>Eukaryota</taxon>
        <taxon>Fungi</taxon>
        <taxon>Dikarya</taxon>
        <taxon>Ascomycota</taxon>
        <taxon>Pezizomycotina</taxon>
        <taxon>Sordariomycetes</taxon>
        <taxon>Sordariomycetidae</taxon>
        <taxon>Sordariales</taxon>
        <taxon>Chaetomiaceae</taxon>
        <taxon>Staphylotrichum</taxon>
    </lineage>
</organism>
<keyword evidence="3" id="KW-1185">Reference proteome</keyword>
<dbReference type="PANTHER" id="PTHR10622">
    <property type="entry name" value="HET DOMAIN-CONTAINING PROTEIN"/>
    <property type="match status" value="1"/>
</dbReference>
<dbReference type="InterPro" id="IPR010730">
    <property type="entry name" value="HET"/>
</dbReference>
<feature type="domain" description="Heterokaryon incompatibility" evidence="1">
    <location>
        <begin position="21"/>
        <end position="149"/>
    </location>
</feature>